<dbReference type="Gene3D" id="3.40.80.10">
    <property type="entry name" value="Peptidoglycan recognition protein-like"/>
    <property type="match status" value="1"/>
</dbReference>
<reference evidence="4" key="1">
    <citation type="journal article" date="2019" name="Int. J. Syst. Evol. Microbiol.">
        <title>The Global Catalogue of Microorganisms (GCM) 10K type strain sequencing project: providing services to taxonomists for standard genome sequencing and annotation.</title>
        <authorList>
            <consortium name="The Broad Institute Genomics Platform"/>
            <consortium name="The Broad Institute Genome Sequencing Center for Infectious Disease"/>
            <person name="Wu L."/>
            <person name="Ma J."/>
        </authorList>
    </citation>
    <scope>NUCLEOTIDE SEQUENCE [LARGE SCALE GENOMIC DNA]</scope>
    <source>
        <strain evidence="4">CCM 8933</strain>
    </source>
</reference>
<name>A0ABW1RX00_9LACO</name>
<dbReference type="Proteomes" id="UP001596282">
    <property type="component" value="Unassembled WGS sequence"/>
</dbReference>
<feature type="domain" description="N-acetylmuramoyl-L-alanine amidase" evidence="2">
    <location>
        <begin position="56"/>
        <end position="197"/>
    </location>
</feature>
<evidence type="ECO:0000256" key="1">
    <source>
        <dbReference type="SAM" id="MobiDB-lite"/>
    </source>
</evidence>
<dbReference type="InterPro" id="IPR036505">
    <property type="entry name" value="Amidase/PGRP_sf"/>
</dbReference>
<dbReference type="CDD" id="cd06583">
    <property type="entry name" value="PGRP"/>
    <property type="match status" value="1"/>
</dbReference>
<feature type="region of interest" description="Disordered" evidence="1">
    <location>
        <begin position="231"/>
        <end position="262"/>
    </location>
</feature>
<comment type="caution">
    <text evidence="3">The sequence shown here is derived from an EMBL/GenBank/DDBJ whole genome shotgun (WGS) entry which is preliminary data.</text>
</comment>
<protein>
    <submittedName>
        <fullName evidence="3">N-acetylmuramoyl-L-alanine amidase family protein</fullName>
    </submittedName>
</protein>
<dbReference type="SMART" id="SM00644">
    <property type="entry name" value="Ami_2"/>
    <property type="match status" value="1"/>
</dbReference>
<dbReference type="EMBL" id="JBHSSC010000005">
    <property type="protein sequence ID" value="MFC6180055.1"/>
    <property type="molecule type" value="Genomic_DNA"/>
</dbReference>
<evidence type="ECO:0000259" key="2">
    <source>
        <dbReference type="SMART" id="SM00644"/>
    </source>
</evidence>
<keyword evidence="4" id="KW-1185">Reference proteome</keyword>
<organism evidence="3 4">
    <name type="scientific">Lactiplantibacillus daowaiensis</name>
    <dbReference type="NCBI Taxonomy" id="2559918"/>
    <lineage>
        <taxon>Bacteria</taxon>
        <taxon>Bacillati</taxon>
        <taxon>Bacillota</taxon>
        <taxon>Bacilli</taxon>
        <taxon>Lactobacillales</taxon>
        <taxon>Lactobacillaceae</taxon>
        <taxon>Lactiplantibacillus</taxon>
    </lineage>
</organism>
<dbReference type="InterPro" id="IPR002502">
    <property type="entry name" value="Amidase_domain"/>
</dbReference>
<accession>A0ABW1RX00</accession>
<gene>
    <name evidence="3" type="ORF">ACFP5Y_02195</name>
</gene>
<sequence>MKTWQANLLLGMAATTIGLVAFNTTGTRAQAADSVVNDYIISNNLQHATITSSLWSGFPKNAYRNGVGKPEGVAVHETANPNSTIYNEIAYMKNNYQNAFVHTFVDASKIINIANTNYLAWGAGYYGNQRFVQFEQVEVHSKDAFANEVNNAAYYTAYILKQYNLKPDDAAYDGKGTVWSHGAISTYLGGTNHTDPKAYYANAGKTYFGQSYTFAMFYQLVKQRYNELAPTTDTTTDTTTSSSSSAVSSSSSSAATTTTDTSSSTATTVVKPQFAKVSYYKANGGDWATLSSTYRNYRAYNHVKGSRASVKNLGWPYGSYTGRKVYLDMRGVKASGSTWYRIRFSKASNAKRYWVYGKALTFAKVTYTTNLNQNETIKTTTKAPLRNHVLSSTYLSKNTGSATDLAGQTVAVNAKAVKVQAGKTTVWYRIKDNQKTYWVYQSALQ</sequence>
<dbReference type="RefSeq" id="WP_307722390.1">
    <property type="nucleotide sequence ID" value="NZ_BJDJ01000006.1"/>
</dbReference>
<dbReference type="Pfam" id="PF01510">
    <property type="entry name" value="Amidase_2"/>
    <property type="match status" value="1"/>
</dbReference>
<evidence type="ECO:0000313" key="4">
    <source>
        <dbReference type="Proteomes" id="UP001596282"/>
    </source>
</evidence>
<dbReference type="SUPFAM" id="SSF55846">
    <property type="entry name" value="N-acetylmuramoyl-L-alanine amidase-like"/>
    <property type="match status" value="1"/>
</dbReference>
<evidence type="ECO:0000313" key="3">
    <source>
        <dbReference type="EMBL" id="MFC6180055.1"/>
    </source>
</evidence>
<proteinExistence type="predicted"/>